<dbReference type="Gene3D" id="3.40.190.80">
    <property type="match status" value="1"/>
</dbReference>
<evidence type="ECO:0000256" key="2">
    <source>
        <dbReference type="ARBA" id="ARBA00013106"/>
    </source>
</evidence>
<organism evidence="6 7">
    <name type="scientific">Cellulomonas wangsupingiae</name>
    <dbReference type="NCBI Taxonomy" id="2968085"/>
    <lineage>
        <taxon>Bacteria</taxon>
        <taxon>Bacillati</taxon>
        <taxon>Actinomycetota</taxon>
        <taxon>Actinomycetes</taxon>
        <taxon>Micrococcales</taxon>
        <taxon>Cellulomonadaceae</taxon>
        <taxon>Cellulomonas</taxon>
    </lineage>
</organism>
<dbReference type="EMBL" id="CP101989">
    <property type="protein sequence ID" value="UUI66768.1"/>
    <property type="molecule type" value="Genomic_DNA"/>
</dbReference>
<dbReference type="SUPFAM" id="SSF56655">
    <property type="entry name" value="Carbohydrate phosphatase"/>
    <property type="match status" value="1"/>
</dbReference>
<dbReference type="PROSITE" id="PS00629">
    <property type="entry name" value="IMP_1"/>
    <property type="match status" value="1"/>
</dbReference>
<evidence type="ECO:0000256" key="5">
    <source>
        <dbReference type="ARBA" id="ARBA00022842"/>
    </source>
</evidence>
<evidence type="ECO:0000256" key="4">
    <source>
        <dbReference type="ARBA" id="ARBA00022801"/>
    </source>
</evidence>
<dbReference type="PROSITE" id="PS00630">
    <property type="entry name" value="IMP_2"/>
    <property type="match status" value="1"/>
</dbReference>
<protein>
    <recommendedName>
        <fullName evidence="2">inositol-phosphate phosphatase</fullName>
        <ecNumber evidence="2">3.1.3.25</ecNumber>
    </recommendedName>
</protein>
<keyword evidence="4" id="KW-0378">Hydrolase</keyword>
<proteinExistence type="predicted"/>
<dbReference type="Gene3D" id="3.30.540.10">
    <property type="entry name" value="Fructose-1,6-Bisphosphatase, subunit A, domain 1"/>
    <property type="match status" value="1"/>
</dbReference>
<dbReference type="PANTHER" id="PTHR20854">
    <property type="entry name" value="INOSITOL MONOPHOSPHATASE"/>
    <property type="match status" value="1"/>
</dbReference>
<dbReference type="InterPro" id="IPR020583">
    <property type="entry name" value="Inositol_monoP_metal-BS"/>
</dbReference>
<accession>A0ABY5KAG9</accession>
<name>A0ABY5KAG9_9CELL</name>
<keyword evidence="3" id="KW-0479">Metal-binding</keyword>
<dbReference type="EC" id="3.1.3.25" evidence="2"/>
<dbReference type="InterPro" id="IPR020550">
    <property type="entry name" value="Inositol_monophosphatase_CS"/>
</dbReference>
<evidence type="ECO:0000313" key="6">
    <source>
        <dbReference type="EMBL" id="UUI66768.1"/>
    </source>
</evidence>
<gene>
    <name evidence="6" type="ORF">NP075_08745</name>
</gene>
<dbReference type="RefSeq" id="WP_227562819.1">
    <property type="nucleotide sequence ID" value="NZ_CP101989.1"/>
</dbReference>
<keyword evidence="7" id="KW-1185">Reference proteome</keyword>
<dbReference type="CDD" id="cd01637">
    <property type="entry name" value="IMPase_like"/>
    <property type="match status" value="1"/>
</dbReference>
<evidence type="ECO:0000313" key="7">
    <source>
        <dbReference type="Proteomes" id="UP001317322"/>
    </source>
</evidence>
<reference evidence="6 7" key="1">
    <citation type="submission" date="2022-07" db="EMBL/GenBank/DDBJ databases">
        <title>Novel species in genus cellulomonas.</title>
        <authorList>
            <person name="Ye L."/>
        </authorList>
    </citation>
    <scope>NUCLEOTIDE SEQUENCE [LARGE SCALE GENOMIC DNA]</scope>
    <source>
        <strain evidence="7">zg-Y908</strain>
    </source>
</reference>
<evidence type="ECO:0000256" key="1">
    <source>
        <dbReference type="ARBA" id="ARBA00001033"/>
    </source>
</evidence>
<evidence type="ECO:0000256" key="3">
    <source>
        <dbReference type="ARBA" id="ARBA00022723"/>
    </source>
</evidence>
<dbReference type="PANTHER" id="PTHR20854:SF4">
    <property type="entry name" value="INOSITOL-1-MONOPHOSPHATASE-RELATED"/>
    <property type="match status" value="1"/>
</dbReference>
<dbReference type="Pfam" id="PF00459">
    <property type="entry name" value="Inositol_P"/>
    <property type="match status" value="1"/>
</dbReference>
<keyword evidence="5" id="KW-0460">Magnesium</keyword>
<dbReference type="Proteomes" id="UP001317322">
    <property type="component" value="Chromosome"/>
</dbReference>
<comment type="catalytic activity">
    <reaction evidence="1">
        <text>a myo-inositol phosphate + H2O = myo-inositol + phosphate</text>
        <dbReference type="Rhea" id="RHEA:24056"/>
        <dbReference type="ChEBI" id="CHEBI:15377"/>
        <dbReference type="ChEBI" id="CHEBI:17268"/>
        <dbReference type="ChEBI" id="CHEBI:43474"/>
        <dbReference type="ChEBI" id="CHEBI:84139"/>
        <dbReference type="EC" id="3.1.3.25"/>
    </reaction>
</comment>
<dbReference type="InterPro" id="IPR000760">
    <property type="entry name" value="Inositol_monophosphatase-like"/>
</dbReference>
<sequence>MTTQAATLRAVALSAAQAGADAIRVAAGAGLVVTAKGPLGTDVVTSADLAAEDAIRTVLRTARPDDAVQAEESGEEAGESGLRWVVDPLDGTVNFSRGSDRYAVSVAVRADDDALFAPARAAAVVRPATGEHWSVGHDDPSAPTRTRAWASDPREAVLAFAVPHDPQTRSAAYVRLAQVAPRVLDLRNTGSSVCDLVAVALGEVDAFVSFDPAPWDVAAGVALVEAAGGVCRVRSTAAGGSVLVVGARGVVDAVQSGLW</sequence>
<dbReference type="PRINTS" id="PR00377">
    <property type="entry name" value="IMPHPHTASES"/>
</dbReference>